<reference evidence="2" key="1">
    <citation type="submission" date="2014-12" db="EMBL/GenBank/DDBJ databases">
        <title>Insight into the proteome of Arion vulgaris.</title>
        <authorList>
            <person name="Aradska J."/>
            <person name="Bulat T."/>
            <person name="Smidak R."/>
            <person name="Sarate P."/>
            <person name="Gangsoo J."/>
            <person name="Sialana F."/>
            <person name="Bilban M."/>
            <person name="Lubec G."/>
        </authorList>
    </citation>
    <scope>NUCLEOTIDE SEQUENCE</scope>
    <source>
        <tissue evidence="2">Skin</tissue>
    </source>
</reference>
<dbReference type="EMBL" id="HACG01005847">
    <property type="protein sequence ID" value="CEK52712.1"/>
    <property type="molecule type" value="Transcribed_RNA"/>
</dbReference>
<proteinExistence type="predicted"/>
<organism evidence="2">
    <name type="scientific">Arion vulgaris</name>
    <dbReference type="NCBI Taxonomy" id="1028688"/>
    <lineage>
        <taxon>Eukaryota</taxon>
        <taxon>Metazoa</taxon>
        <taxon>Spiralia</taxon>
        <taxon>Lophotrochozoa</taxon>
        <taxon>Mollusca</taxon>
        <taxon>Gastropoda</taxon>
        <taxon>Heterobranchia</taxon>
        <taxon>Euthyneura</taxon>
        <taxon>Panpulmonata</taxon>
        <taxon>Eupulmonata</taxon>
        <taxon>Stylommatophora</taxon>
        <taxon>Helicina</taxon>
        <taxon>Arionoidea</taxon>
        <taxon>Arionidae</taxon>
        <taxon>Arion</taxon>
    </lineage>
</organism>
<feature type="chain" id="PRO_5002111787" evidence="1">
    <location>
        <begin position="26"/>
        <end position="115"/>
    </location>
</feature>
<feature type="signal peptide" evidence="1">
    <location>
        <begin position="1"/>
        <end position="25"/>
    </location>
</feature>
<protein>
    <submittedName>
        <fullName evidence="2">Uncharacterized protein</fullName>
    </submittedName>
</protein>
<gene>
    <name evidence="2" type="primary">ORF17778</name>
</gene>
<sequence length="115" mass="12747">MGNNIRFCILLCTFVVLLCCREVRAQTCPAVDECMSVFVNTVRDAGHDRDLYCQQEKVAADCVKGAQCSAVTAQHKNRELTNFQKQSQCGVARIACTNGGVVLVVTTVWMILRFL</sequence>
<accession>A0A0B6Y8Q1</accession>
<evidence type="ECO:0000313" key="2">
    <source>
        <dbReference type="EMBL" id="CEK52712.1"/>
    </source>
</evidence>
<evidence type="ECO:0000256" key="1">
    <source>
        <dbReference type="SAM" id="SignalP"/>
    </source>
</evidence>
<name>A0A0B6Y8Q1_9EUPU</name>
<keyword evidence="1" id="KW-0732">Signal</keyword>
<dbReference type="AlphaFoldDB" id="A0A0B6Y8Q1"/>